<evidence type="ECO:0000313" key="8">
    <source>
        <dbReference type="EMBL" id="SUZ93651.1"/>
    </source>
</evidence>
<dbReference type="PANTHER" id="PTHR18895:SF74">
    <property type="entry name" value="MTRF1L RELEASE FACTOR GLUTAMINE METHYLTRANSFERASE"/>
    <property type="match status" value="1"/>
</dbReference>
<dbReference type="Gene3D" id="3.40.50.150">
    <property type="entry name" value="Vaccinia Virus protein VP39"/>
    <property type="match status" value="1"/>
</dbReference>
<dbReference type="NCBIfam" id="TIGR03534">
    <property type="entry name" value="RF_mod_PrmC"/>
    <property type="match status" value="1"/>
</dbReference>
<evidence type="ECO:0000256" key="4">
    <source>
        <dbReference type="ARBA" id="ARBA00022691"/>
    </source>
</evidence>
<dbReference type="InterPro" id="IPR002052">
    <property type="entry name" value="DNA_methylase_N6_adenine_CS"/>
</dbReference>
<dbReference type="InterPro" id="IPR050320">
    <property type="entry name" value="N5-glutamine_MTase"/>
</dbReference>
<evidence type="ECO:0000259" key="7">
    <source>
        <dbReference type="Pfam" id="PF17827"/>
    </source>
</evidence>
<evidence type="ECO:0000256" key="1">
    <source>
        <dbReference type="ARBA" id="ARBA00012771"/>
    </source>
</evidence>
<dbReference type="PANTHER" id="PTHR18895">
    <property type="entry name" value="HEMK METHYLTRANSFERASE"/>
    <property type="match status" value="1"/>
</dbReference>
<dbReference type="InterPro" id="IPR019874">
    <property type="entry name" value="RF_methyltr_PrmC"/>
</dbReference>
<dbReference type="InterPro" id="IPR040758">
    <property type="entry name" value="PrmC_N"/>
</dbReference>
<feature type="domain" description="Methyltransferase small" evidence="6">
    <location>
        <begin position="111"/>
        <end position="191"/>
    </location>
</feature>
<dbReference type="GO" id="GO:0032259">
    <property type="term" value="P:methylation"/>
    <property type="evidence" value="ECO:0007669"/>
    <property type="project" value="UniProtKB-KW"/>
</dbReference>
<dbReference type="EC" id="2.1.1.297" evidence="1"/>
<protein>
    <recommendedName>
        <fullName evidence="1">peptide chain release factor N(5)-glutamine methyltransferase</fullName>
        <ecNumber evidence="1">2.1.1.297</ecNumber>
    </recommendedName>
</protein>
<gene>
    <name evidence="8" type="ORF">METZ01_LOCUS46505</name>
</gene>
<keyword evidence="3" id="KW-0808">Transferase</keyword>
<dbReference type="Pfam" id="PF05175">
    <property type="entry name" value="MTS"/>
    <property type="match status" value="1"/>
</dbReference>
<dbReference type="GO" id="GO:0003676">
    <property type="term" value="F:nucleic acid binding"/>
    <property type="evidence" value="ECO:0007669"/>
    <property type="project" value="InterPro"/>
</dbReference>
<dbReference type="EMBL" id="UINC01002164">
    <property type="protein sequence ID" value="SUZ93651.1"/>
    <property type="molecule type" value="Genomic_DNA"/>
</dbReference>
<dbReference type="GO" id="GO:0102559">
    <property type="term" value="F:peptide chain release factor N(5)-glutamine methyltransferase activity"/>
    <property type="evidence" value="ECO:0007669"/>
    <property type="project" value="UniProtKB-EC"/>
</dbReference>
<evidence type="ECO:0000259" key="6">
    <source>
        <dbReference type="Pfam" id="PF05175"/>
    </source>
</evidence>
<proteinExistence type="inferred from homology"/>
<reference evidence="8" key="1">
    <citation type="submission" date="2018-05" db="EMBL/GenBank/DDBJ databases">
        <authorList>
            <person name="Lanie J.A."/>
            <person name="Ng W.-L."/>
            <person name="Kazmierczak K.M."/>
            <person name="Andrzejewski T.M."/>
            <person name="Davidsen T.M."/>
            <person name="Wayne K.J."/>
            <person name="Tettelin H."/>
            <person name="Glass J.I."/>
            <person name="Rusch D."/>
            <person name="Podicherti R."/>
            <person name="Tsui H.-C.T."/>
            <person name="Winkler M.E."/>
        </authorList>
    </citation>
    <scope>NUCLEOTIDE SEQUENCE</scope>
</reference>
<dbReference type="InterPro" id="IPR004556">
    <property type="entry name" value="HemK-like"/>
</dbReference>
<dbReference type="NCBIfam" id="TIGR00536">
    <property type="entry name" value="hemK_fam"/>
    <property type="match status" value="1"/>
</dbReference>
<evidence type="ECO:0000256" key="5">
    <source>
        <dbReference type="ARBA" id="ARBA00048391"/>
    </source>
</evidence>
<dbReference type="Gene3D" id="1.10.8.10">
    <property type="entry name" value="DNA helicase RuvA subunit, C-terminal domain"/>
    <property type="match status" value="1"/>
</dbReference>
<organism evidence="8">
    <name type="scientific">marine metagenome</name>
    <dbReference type="NCBI Taxonomy" id="408172"/>
    <lineage>
        <taxon>unclassified sequences</taxon>
        <taxon>metagenomes</taxon>
        <taxon>ecological metagenomes</taxon>
    </lineage>
</organism>
<evidence type="ECO:0000256" key="2">
    <source>
        <dbReference type="ARBA" id="ARBA00022603"/>
    </source>
</evidence>
<keyword evidence="2" id="KW-0489">Methyltransferase</keyword>
<evidence type="ECO:0000256" key="3">
    <source>
        <dbReference type="ARBA" id="ARBA00022679"/>
    </source>
</evidence>
<dbReference type="InterPro" id="IPR029063">
    <property type="entry name" value="SAM-dependent_MTases_sf"/>
</dbReference>
<feature type="non-terminal residue" evidence="8">
    <location>
        <position position="1"/>
    </location>
</feature>
<dbReference type="Pfam" id="PF17827">
    <property type="entry name" value="PrmC_N"/>
    <property type="match status" value="1"/>
</dbReference>
<dbReference type="InterPro" id="IPR007848">
    <property type="entry name" value="Small_mtfrase_dom"/>
</dbReference>
<dbReference type="AlphaFoldDB" id="A0A381RR81"/>
<dbReference type="HAMAP" id="MF_02126">
    <property type="entry name" value="RF_methyltr_PrmC"/>
    <property type="match status" value="1"/>
</dbReference>
<dbReference type="SUPFAM" id="SSF53335">
    <property type="entry name" value="S-adenosyl-L-methionine-dependent methyltransferases"/>
    <property type="match status" value="1"/>
</dbReference>
<comment type="catalytic activity">
    <reaction evidence="5">
        <text>L-glutaminyl-[peptide chain release factor] + S-adenosyl-L-methionine = N(5)-methyl-L-glutaminyl-[peptide chain release factor] + S-adenosyl-L-homocysteine + H(+)</text>
        <dbReference type="Rhea" id="RHEA:42896"/>
        <dbReference type="Rhea" id="RHEA-COMP:10271"/>
        <dbReference type="Rhea" id="RHEA-COMP:10272"/>
        <dbReference type="ChEBI" id="CHEBI:15378"/>
        <dbReference type="ChEBI" id="CHEBI:30011"/>
        <dbReference type="ChEBI" id="CHEBI:57856"/>
        <dbReference type="ChEBI" id="CHEBI:59789"/>
        <dbReference type="ChEBI" id="CHEBI:61891"/>
        <dbReference type="EC" id="2.1.1.297"/>
    </reaction>
</comment>
<sequence>VQRVLEESVRLLTDARTDAPKAQAEWLLLSLLKLSRSQLHLEADHRCLTHQQKKIFRDWLRRSAAGEPVQYITGETEFFGLPFTLTGDVLIPRPETERLVEIAINEANESKEFSILDIGTGCGSIAVSLACSLKEISVTATDNNRNALKVAQLNAKKNGVASRIQFIDHDILNDEVENCFDIIVSNPPYVPLKEYKALQDNVRCFEPREALTEDADGLTFYRSFAAKGKNWLREGGMMILEVGCGKHPLHAKELFESAGWTEVELSNDYNGDPRVLKAKRP</sequence>
<accession>A0A381RR81</accession>
<keyword evidence="4" id="KW-0949">S-adenosyl-L-methionine</keyword>
<dbReference type="CDD" id="cd02440">
    <property type="entry name" value="AdoMet_MTases"/>
    <property type="match status" value="1"/>
</dbReference>
<dbReference type="PROSITE" id="PS00092">
    <property type="entry name" value="N6_MTASE"/>
    <property type="match status" value="1"/>
</dbReference>
<name>A0A381RR81_9ZZZZ</name>
<feature type="domain" description="Release factor glutamine methyltransferase N-terminal" evidence="7">
    <location>
        <begin position="4"/>
        <end position="74"/>
    </location>
</feature>